<name>A0A4R8DRW0_9BACT</name>
<comment type="caution">
    <text evidence="2">The sequence shown here is derived from an EMBL/GenBank/DDBJ whole genome shotgun (WGS) entry which is preliminary data.</text>
</comment>
<dbReference type="RefSeq" id="WP_133992311.1">
    <property type="nucleotide sequence ID" value="NZ_SODV01000001.1"/>
</dbReference>
<evidence type="ECO:0000313" key="2">
    <source>
        <dbReference type="EMBL" id="TDX00548.1"/>
    </source>
</evidence>
<dbReference type="AlphaFoldDB" id="A0A4R8DRW0"/>
<organism evidence="2 3">
    <name type="scientific">Dinghuibacter silviterrae</name>
    <dbReference type="NCBI Taxonomy" id="1539049"/>
    <lineage>
        <taxon>Bacteria</taxon>
        <taxon>Pseudomonadati</taxon>
        <taxon>Bacteroidota</taxon>
        <taxon>Chitinophagia</taxon>
        <taxon>Chitinophagales</taxon>
        <taxon>Chitinophagaceae</taxon>
        <taxon>Dinghuibacter</taxon>
    </lineage>
</organism>
<evidence type="ECO:0000313" key="3">
    <source>
        <dbReference type="Proteomes" id="UP000294498"/>
    </source>
</evidence>
<dbReference type="SMART" id="SM00953">
    <property type="entry name" value="RES"/>
    <property type="match status" value="1"/>
</dbReference>
<evidence type="ECO:0000259" key="1">
    <source>
        <dbReference type="SMART" id="SM00953"/>
    </source>
</evidence>
<protein>
    <submittedName>
        <fullName evidence="2">RES domain-containing protein</fullName>
    </submittedName>
</protein>
<dbReference type="OrthoDB" id="9789501at2"/>
<gene>
    <name evidence="2" type="ORF">EDB95_1573</name>
</gene>
<dbReference type="EMBL" id="SODV01000001">
    <property type="protein sequence ID" value="TDX00548.1"/>
    <property type="molecule type" value="Genomic_DNA"/>
</dbReference>
<keyword evidence="3" id="KW-1185">Reference proteome</keyword>
<dbReference type="InterPro" id="IPR014914">
    <property type="entry name" value="RES_dom"/>
</dbReference>
<dbReference type="Proteomes" id="UP000294498">
    <property type="component" value="Unassembled WGS sequence"/>
</dbReference>
<accession>A0A4R8DRW0</accession>
<sequence>MIVYRITLARYADTLSASGNPARWNSKDVKVIYTAASRALACLENVVHRSARGLDGSFRTVLIELPSSVVIESIALSSLAPDWRGYVRMPYTQRIGDAWVASGASAVLRVPSAIVPEEYNFILNPTHPDFERIKHLRVEAFEFDARLKK</sequence>
<reference evidence="2 3" key="1">
    <citation type="submission" date="2019-03" db="EMBL/GenBank/DDBJ databases">
        <title>Genomic Encyclopedia of Type Strains, Phase IV (KMG-IV): sequencing the most valuable type-strain genomes for metagenomic binning, comparative biology and taxonomic classification.</title>
        <authorList>
            <person name="Goeker M."/>
        </authorList>
    </citation>
    <scope>NUCLEOTIDE SEQUENCE [LARGE SCALE GENOMIC DNA]</scope>
    <source>
        <strain evidence="2 3">DSM 100059</strain>
    </source>
</reference>
<feature type="domain" description="RES" evidence="1">
    <location>
        <begin position="11"/>
        <end position="137"/>
    </location>
</feature>
<dbReference type="Pfam" id="PF08808">
    <property type="entry name" value="RES"/>
    <property type="match status" value="1"/>
</dbReference>
<proteinExistence type="predicted"/>